<dbReference type="GO" id="GO:0008270">
    <property type="term" value="F:zinc ion binding"/>
    <property type="evidence" value="ECO:0007669"/>
    <property type="project" value="InterPro"/>
</dbReference>
<feature type="domain" description="Zinc finger CHC2-type" evidence="1">
    <location>
        <begin position="55"/>
        <end position="114"/>
    </location>
</feature>
<dbReference type="SMART" id="SM00400">
    <property type="entry name" value="ZnF_CHCC"/>
    <property type="match status" value="1"/>
</dbReference>
<dbReference type="Pfam" id="PF01807">
    <property type="entry name" value="Zn_ribbon_DnaG"/>
    <property type="match status" value="1"/>
</dbReference>
<dbReference type="Gene3D" id="3.90.580.10">
    <property type="entry name" value="Zinc finger, CHC2-type domain"/>
    <property type="match status" value="1"/>
</dbReference>
<dbReference type="EMBL" id="LR797252">
    <property type="protein sequence ID" value="CAB4197048.1"/>
    <property type="molecule type" value="Genomic_DNA"/>
</dbReference>
<sequence length="204" mass="23294">MRNVPDTTGCFGYGEAPGENRDFTNTIKNKLEQANSVPIVSIFKYYGLRLSASNCYAICPFKSHKNGRESTASFKYYDETNSFFCHGCSIGGNATRFVSVMDDTSIVVAADKIIKLFSDNIDNNSCFLIENNYSERLEILLDLSDAVRDFQSTFLDDKSREFIELRCRAFDGTYKSEMNNESLRWSVDFLKEQIKIFIKLNCKV</sequence>
<protein>
    <submittedName>
        <fullName evidence="2">Zinc finger, CHC2-type</fullName>
    </submittedName>
</protein>
<dbReference type="SUPFAM" id="SSF57783">
    <property type="entry name" value="Zinc beta-ribbon"/>
    <property type="match status" value="1"/>
</dbReference>
<name>A0A6J5RTZ2_9CAUD</name>
<organism evidence="2">
    <name type="scientific">uncultured Caudovirales phage</name>
    <dbReference type="NCBI Taxonomy" id="2100421"/>
    <lineage>
        <taxon>Viruses</taxon>
        <taxon>Duplodnaviria</taxon>
        <taxon>Heunggongvirae</taxon>
        <taxon>Uroviricota</taxon>
        <taxon>Caudoviricetes</taxon>
        <taxon>Peduoviridae</taxon>
        <taxon>Maltschvirus</taxon>
        <taxon>Maltschvirus maltsch</taxon>
    </lineage>
</organism>
<dbReference type="InterPro" id="IPR036977">
    <property type="entry name" value="DNA_primase_Znf_CHC2"/>
</dbReference>
<dbReference type="GO" id="GO:0003677">
    <property type="term" value="F:DNA binding"/>
    <property type="evidence" value="ECO:0007669"/>
    <property type="project" value="InterPro"/>
</dbReference>
<dbReference type="InterPro" id="IPR002694">
    <property type="entry name" value="Znf_CHC2"/>
</dbReference>
<evidence type="ECO:0000259" key="1">
    <source>
        <dbReference type="SMART" id="SM00400"/>
    </source>
</evidence>
<accession>A0A6J5RTZ2</accession>
<gene>
    <name evidence="2" type="ORF">UFOVP1290_568</name>
</gene>
<dbReference type="GO" id="GO:0003899">
    <property type="term" value="F:DNA-directed RNA polymerase activity"/>
    <property type="evidence" value="ECO:0007669"/>
    <property type="project" value="InterPro"/>
</dbReference>
<proteinExistence type="predicted"/>
<dbReference type="GO" id="GO:0006260">
    <property type="term" value="P:DNA replication"/>
    <property type="evidence" value="ECO:0007669"/>
    <property type="project" value="InterPro"/>
</dbReference>
<reference evidence="2" key="1">
    <citation type="submission" date="2020-05" db="EMBL/GenBank/DDBJ databases">
        <authorList>
            <person name="Chiriac C."/>
            <person name="Salcher M."/>
            <person name="Ghai R."/>
            <person name="Kavagutti S V."/>
        </authorList>
    </citation>
    <scope>NUCLEOTIDE SEQUENCE</scope>
</reference>
<evidence type="ECO:0000313" key="2">
    <source>
        <dbReference type="EMBL" id="CAB4197048.1"/>
    </source>
</evidence>